<evidence type="ECO:0000313" key="2">
    <source>
        <dbReference type="Proteomes" id="UP000663992"/>
    </source>
</evidence>
<keyword evidence="2" id="KW-1185">Reference proteome</keyword>
<dbReference type="Proteomes" id="UP000663992">
    <property type="component" value="Unassembled WGS sequence"/>
</dbReference>
<reference evidence="1 2" key="1">
    <citation type="submission" date="2021-03" db="EMBL/GenBank/DDBJ databases">
        <title>novel species isolated from a fishpond in China.</title>
        <authorList>
            <person name="Lu H."/>
            <person name="Cai Z."/>
        </authorList>
    </citation>
    <scope>NUCLEOTIDE SEQUENCE [LARGE SCALE GENOMIC DNA]</scope>
    <source>
        <strain evidence="1 2">Y57</strain>
    </source>
</reference>
<organism evidence="1 2">
    <name type="scientific">Bowmanella yangjiangensis</name>
    <dbReference type="NCBI Taxonomy" id="2811230"/>
    <lineage>
        <taxon>Bacteria</taxon>
        <taxon>Pseudomonadati</taxon>
        <taxon>Pseudomonadota</taxon>
        <taxon>Gammaproteobacteria</taxon>
        <taxon>Alteromonadales</taxon>
        <taxon>Alteromonadaceae</taxon>
        <taxon>Bowmanella</taxon>
    </lineage>
</organism>
<protein>
    <recommendedName>
        <fullName evidence="3">DUF4189 domain-containing protein</fullName>
    </recommendedName>
</protein>
<evidence type="ECO:0000313" key="1">
    <source>
        <dbReference type="EMBL" id="MBN7822378.1"/>
    </source>
</evidence>
<evidence type="ECO:0008006" key="3">
    <source>
        <dbReference type="Google" id="ProtNLM"/>
    </source>
</evidence>
<gene>
    <name evidence="1" type="ORF">J0A65_21105</name>
</gene>
<dbReference type="EMBL" id="JAFKCS010000058">
    <property type="protein sequence ID" value="MBN7822378.1"/>
    <property type="molecule type" value="Genomic_DNA"/>
</dbReference>
<accession>A0ABS3CZ62</accession>
<dbReference type="RefSeq" id="WP_206596314.1">
    <property type="nucleotide sequence ID" value="NZ_JAFKCS010000058.1"/>
</dbReference>
<comment type="caution">
    <text evidence="1">The sequence shown here is derived from an EMBL/GenBank/DDBJ whole genome shotgun (WGS) entry which is preliminary data.</text>
</comment>
<sequence length="135" mass="15135">MKRIIVLVALFAAVYYAYKSHYLGGVSSASQYSISNIQNQPIPQDALFELWHEAALKMCNDSVKSFNISQSQCINRVDSRKESCKAIGRRNASTVVESEYEAKQLGKACLHCAIPGYYCNGTEVKTEEEARRNCQ</sequence>
<name>A0ABS3CZ62_9ALTE</name>
<proteinExistence type="predicted"/>